<reference evidence="1" key="1">
    <citation type="journal article" date="2015" name="Front. Microbiol.">
        <title>Combining genomic sequencing methods to explore viral diversity and reveal potential virus-host interactions.</title>
        <authorList>
            <person name="Chow C.E."/>
            <person name="Winget D.M."/>
            <person name="White R.A.III."/>
            <person name="Hallam S.J."/>
            <person name="Suttle C.A."/>
        </authorList>
    </citation>
    <scope>NUCLEOTIDE SEQUENCE</scope>
    <source>
        <strain evidence="1">Oxic1_3</strain>
    </source>
</reference>
<reference evidence="1" key="2">
    <citation type="submission" date="2015-03" db="EMBL/GenBank/DDBJ databases">
        <authorList>
            <person name="Chow C.-E.T."/>
            <person name="Winget D.M."/>
            <person name="White R.A.III."/>
            <person name="Hallam S.J."/>
            <person name="Suttle C.A."/>
        </authorList>
    </citation>
    <scope>NUCLEOTIDE SEQUENCE</scope>
    <source>
        <strain evidence="1">Oxic1_3</strain>
    </source>
</reference>
<organism evidence="1">
    <name type="scientific">uncultured marine virus</name>
    <dbReference type="NCBI Taxonomy" id="186617"/>
    <lineage>
        <taxon>Viruses</taxon>
        <taxon>environmental samples</taxon>
    </lineage>
</organism>
<name>A0A0F7L9I3_9VIRU</name>
<sequence>MTHRDQKISKVRQMHLVQNQFLTLYRNTVLHINQYMYLPYQQLADMPVQLK</sequence>
<proteinExistence type="predicted"/>
<accession>A0A0F7L9I3</accession>
<protein>
    <submittedName>
        <fullName evidence="1">Uncharacterized protein</fullName>
    </submittedName>
</protein>
<evidence type="ECO:0000313" key="1">
    <source>
        <dbReference type="EMBL" id="AKH47761.1"/>
    </source>
</evidence>
<dbReference type="EMBL" id="KR029598">
    <property type="protein sequence ID" value="AKH47761.1"/>
    <property type="molecule type" value="Genomic_DNA"/>
</dbReference>